<protein>
    <recommendedName>
        <fullName evidence="1">Rhodanese domain-containing protein</fullName>
    </recommendedName>
</protein>
<comment type="caution">
    <text evidence="2">The sequence shown here is derived from an EMBL/GenBank/DDBJ whole genome shotgun (WGS) entry which is preliminary data.</text>
</comment>
<dbReference type="SUPFAM" id="SSF52821">
    <property type="entry name" value="Rhodanese/Cell cycle control phosphatase"/>
    <property type="match status" value="1"/>
</dbReference>
<dbReference type="STRING" id="290052.ASU35_12420"/>
<evidence type="ECO:0000313" key="3">
    <source>
        <dbReference type="Proteomes" id="UP000054874"/>
    </source>
</evidence>
<name>A0A0V8QDA7_9FIRM</name>
<keyword evidence="3" id="KW-1185">Reference proteome</keyword>
<dbReference type="Pfam" id="PF00581">
    <property type="entry name" value="Rhodanese"/>
    <property type="match status" value="1"/>
</dbReference>
<sequence length="147" mass="16865">MRDFFLILLLTSTSVTYVSVKINTNCDYKIIADKKEFDDFYNTSDTKDIFIDLRDGKDYETGHLSKFINIPYDGKAKAEETILKFLDDNYSKENRFVLSCYSSKRASKAFMLLKKKGYKNIVVVNLTAEELITGFNDISTGPCNCLE</sequence>
<dbReference type="Proteomes" id="UP000054874">
    <property type="component" value="Unassembled WGS sequence"/>
</dbReference>
<gene>
    <name evidence="2" type="ORF">ASU35_12420</name>
</gene>
<dbReference type="AlphaFoldDB" id="A0A0V8QDA7"/>
<organism evidence="2 3">
    <name type="scientific">Acetivibrio ethanolgignens</name>
    <dbReference type="NCBI Taxonomy" id="290052"/>
    <lineage>
        <taxon>Bacteria</taxon>
        <taxon>Bacillati</taxon>
        <taxon>Bacillota</taxon>
        <taxon>Clostridia</taxon>
        <taxon>Eubacteriales</taxon>
        <taxon>Oscillospiraceae</taxon>
        <taxon>Acetivibrio</taxon>
    </lineage>
</organism>
<dbReference type="InterPro" id="IPR001763">
    <property type="entry name" value="Rhodanese-like_dom"/>
</dbReference>
<dbReference type="CDD" id="cd00158">
    <property type="entry name" value="RHOD"/>
    <property type="match status" value="1"/>
</dbReference>
<feature type="domain" description="Rhodanese" evidence="1">
    <location>
        <begin position="44"/>
        <end position="127"/>
    </location>
</feature>
<dbReference type="Gene3D" id="3.40.250.10">
    <property type="entry name" value="Rhodanese-like domain"/>
    <property type="match status" value="1"/>
</dbReference>
<dbReference type="PROSITE" id="PS50206">
    <property type="entry name" value="RHODANESE_3"/>
    <property type="match status" value="1"/>
</dbReference>
<dbReference type="EMBL" id="LNAM01000167">
    <property type="protein sequence ID" value="KSV58561.1"/>
    <property type="molecule type" value="Genomic_DNA"/>
</dbReference>
<dbReference type="RefSeq" id="WP_058353221.1">
    <property type="nucleotide sequence ID" value="NZ_CABMMD010000167.1"/>
</dbReference>
<evidence type="ECO:0000313" key="2">
    <source>
        <dbReference type="EMBL" id="KSV58561.1"/>
    </source>
</evidence>
<reference evidence="2 3" key="1">
    <citation type="submission" date="2015-11" db="EMBL/GenBank/DDBJ databases">
        <title>Butyribacter intestini gen. nov., sp. nov., a butyric acid-producing bacterium of the family Lachnospiraceae isolated from the human faeces.</title>
        <authorList>
            <person name="Zou Y."/>
            <person name="Xue W."/>
            <person name="Luo G."/>
            <person name="Lv M."/>
        </authorList>
    </citation>
    <scope>NUCLEOTIDE SEQUENCE [LARGE SCALE GENOMIC DNA]</scope>
    <source>
        <strain evidence="2 3">ACET-33324</strain>
    </source>
</reference>
<evidence type="ECO:0000259" key="1">
    <source>
        <dbReference type="PROSITE" id="PS50206"/>
    </source>
</evidence>
<proteinExistence type="predicted"/>
<dbReference type="InterPro" id="IPR036873">
    <property type="entry name" value="Rhodanese-like_dom_sf"/>
</dbReference>
<accession>A0A0V8QDA7</accession>